<dbReference type="SMART" id="SM00343">
    <property type="entry name" value="ZnF_C2HC"/>
    <property type="match status" value="1"/>
</dbReference>
<keyword evidence="4" id="KW-0255">Endonuclease</keyword>
<dbReference type="CDD" id="cd00037">
    <property type="entry name" value="CLECT"/>
    <property type="match status" value="1"/>
</dbReference>
<dbReference type="Pfam" id="PF00098">
    <property type="entry name" value="zf-CCHC"/>
    <property type="match status" value="1"/>
</dbReference>
<dbReference type="InterPro" id="IPR050951">
    <property type="entry name" value="Retrovirus_Pol_polyprotein"/>
</dbReference>
<dbReference type="GO" id="GO:0004190">
    <property type="term" value="F:aspartic-type endopeptidase activity"/>
    <property type="evidence" value="ECO:0007669"/>
    <property type="project" value="InterPro"/>
</dbReference>
<dbReference type="InterPro" id="IPR001304">
    <property type="entry name" value="C-type_lectin-like"/>
</dbReference>
<dbReference type="AlphaFoldDB" id="A0A8B6GQT4"/>
<feature type="domain" description="C-type lectin" evidence="8">
    <location>
        <begin position="741"/>
        <end position="822"/>
    </location>
</feature>
<dbReference type="GO" id="GO:0003964">
    <property type="term" value="F:RNA-directed DNA polymerase activity"/>
    <property type="evidence" value="ECO:0007669"/>
    <property type="project" value="UniProtKB-KW"/>
</dbReference>
<dbReference type="SUPFAM" id="SSF50630">
    <property type="entry name" value="Acid proteases"/>
    <property type="match status" value="1"/>
</dbReference>
<reference evidence="11" key="1">
    <citation type="submission" date="2018-11" db="EMBL/GenBank/DDBJ databases">
        <authorList>
            <person name="Alioto T."/>
            <person name="Alioto T."/>
        </authorList>
    </citation>
    <scope>NUCLEOTIDE SEQUENCE</scope>
</reference>
<dbReference type="SMART" id="SM00034">
    <property type="entry name" value="CLECT"/>
    <property type="match status" value="2"/>
</dbReference>
<evidence type="ECO:0000256" key="6">
    <source>
        <dbReference type="ARBA" id="ARBA00022918"/>
    </source>
</evidence>
<dbReference type="Gene3D" id="4.10.60.10">
    <property type="entry name" value="Zinc finger, CCHC-type"/>
    <property type="match status" value="1"/>
</dbReference>
<evidence type="ECO:0000256" key="4">
    <source>
        <dbReference type="ARBA" id="ARBA00022759"/>
    </source>
</evidence>
<dbReference type="Pfam" id="PF00665">
    <property type="entry name" value="rve"/>
    <property type="match status" value="1"/>
</dbReference>
<evidence type="ECO:0000313" key="12">
    <source>
        <dbReference type="Proteomes" id="UP000596742"/>
    </source>
</evidence>
<dbReference type="PROSITE" id="PS50158">
    <property type="entry name" value="ZF_CCHC"/>
    <property type="match status" value="1"/>
</dbReference>
<dbReference type="GO" id="GO:0004519">
    <property type="term" value="F:endonuclease activity"/>
    <property type="evidence" value="ECO:0007669"/>
    <property type="project" value="UniProtKB-KW"/>
</dbReference>
<dbReference type="InterPro" id="IPR016187">
    <property type="entry name" value="CTDL_fold"/>
</dbReference>
<dbReference type="InterPro" id="IPR016186">
    <property type="entry name" value="C-type_lectin-like/link_sf"/>
</dbReference>
<feature type="non-terminal residue" evidence="11">
    <location>
        <position position="830"/>
    </location>
</feature>
<dbReference type="OrthoDB" id="441971at2759"/>
<evidence type="ECO:0000256" key="1">
    <source>
        <dbReference type="ARBA" id="ARBA00022679"/>
    </source>
</evidence>
<dbReference type="SUPFAM" id="SSF53098">
    <property type="entry name" value="Ribonuclease H-like"/>
    <property type="match status" value="1"/>
</dbReference>
<evidence type="ECO:0000256" key="3">
    <source>
        <dbReference type="ARBA" id="ARBA00022722"/>
    </source>
</evidence>
<feature type="domain" description="Integrase catalytic" evidence="10">
    <location>
        <begin position="494"/>
        <end position="597"/>
    </location>
</feature>
<keyword evidence="1" id="KW-0808">Transferase</keyword>
<keyword evidence="3" id="KW-0540">Nuclease</keyword>
<evidence type="ECO:0000259" key="8">
    <source>
        <dbReference type="PROSITE" id="PS50041"/>
    </source>
</evidence>
<accession>A0A8B6GQT4</accession>
<evidence type="ECO:0000259" key="9">
    <source>
        <dbReference type="PROSITE" id="PS50158"/>
    </source>
</evidence>
<protein>
    <submittedName>
        <fullName evidence="11">Uncharacterized protein</fullName>
    </submittedName>
</protein>
<keyword evidence="7" id="KW-0863">Zinc-finger</keyword>
<dbReference type="GO" id="GO:0008270">
    <property type="term" value="F:zinc ion binding"/>
    <property type="evidence" value="ECO:0007669"/>
    <property type="project" value="UniProtKB-KW"/>
</dbReference>
<keyword evidence="6" id="KW-0695">RNA-directed DNA polymerase</keyword>
<evidence type="ECO:0000259" key="10">
    <source>
        <dbReference type="PROSITE" id="PS50994"/>
    </source>
</evidence>
<dbReference type="Pfam" id="PF13650">
    <property type="entry name" value="Asp_protease_2"/>
    <property type="match status" value="1"/>
</dbReference>
<dbReference type="InterPro" id="IPR001878">
    <property type="entry name" value="Znf_CCHC"/>
</dbReference>
<dbReference type="Proteomes" id="UP000596742">
    <property type="component" value="Unassembled WGS sequence"/>
</dbReference>
<dbReference type="PROSITE" id="PS00141">
    <property type="entry name" value="ASP_PROTEASE"/>
    <property type="match status" value="1"/>
</dbReference>
<dbReference type="InterPro" id="IPR001969">
    <property type="entry name" value="Aspartic_peptidase_AS"/>
</dbReference>
<dbReference type="Gene3D" id="3.30.420.10">
    <property type="entry name" value="Ribonuclease H-like superfamily/Ribonuclease H"/>
    <property type="match status" value="1"/>
</dbReference>
<sequence>MEKSLSTLTTEMAKLKTSGTNEGSSYNKTRYTQSKRTNKGCYNCGKFGHLARDCRLPRRNQNNYNGNKGDGSVKTLMKTRKQNNRKTNEGAVTTASEDAGMYVKLNVGDIEAKFVVDTGATLTLVSSKLYDMLTPLDKSYLSEVKTTVRSVCGNKLELRGKGRFNLHFGPNMLQSEAVVTDLQVDGILGLDFMKRHNCLIDVKNGHFCIGDFKVDLCFQGSIGCYRVVASEAVVIPPRSEIVINGTVCLAEGQKLPADNALLEANEHAGKDYILTARTLVRSGEKVPVRLMNTELDPKTIYPGTTIAQMSGVEQVLDEKETETKDQYDTVNAITRFDDSNDKDDDSEHHDLSLIEIQKNDHDLKIVTKWVETDERPDYKDISDKGFFLRSLWNQWNNLELRDGLIYRRFEDPATKIVKMQAIIPLSERKKVLQFSHDDKCSAHLGIHKTLAKIRQSYYWPGLQNDVRTYINGCDKCAKRKSPQKSKRAPMALVEANGPMERIATDILGELPETESGNKYILVVSDYYTKWTESFAMPNMEAKTVAKIIVEEVIVRFGVPHWIHSDQGRQFESLLFQEMCCILNIKKTRTTPYHPKSDDSRCPLHWIKIGSHCYRTRYNYATKTWEDGRHWCQTQEADLAKFDSVQQQDEVKNYAGLLAKGFSFWVGLHLVGEDWKWADNSTVDSSVLMLATKVLIGGHNCIKLDSRNGMLVAECHRKNGVLCQRLAGMQIRCNSEDDWQSYGDKCYKVTGHGQKGSWKQAKLYCKTMNATVASPMSPHEQYALYDFVQNNGQKLWIGVHSSDGRFNNQWIWTNGSVLVEGFWEERSSATL</sequence>
<keyword evidence="12" id="KW-1185">Reference proteome</keyword>
<dbReference type="Pfam" id="PF00059">
    <property type="entry name" value="Lectin_C"/>
    <property type="match status" value="2"/>
</dbReference>
<comment type="caution">
    <text evidence="11">The sequence shown here is derived from an EMBL/GenBank/DDBJ whole genome shotgun (WGS) entry which is preliminary data.</text>
</comment>
<dbReference type="FunFam" id="1.10.340.70:FF:000001">
    <property type="entry name" value="Retrovirus-related Pol polyprotein from transposon gypsy-like Protein"/>
    <property type="match status" value="1"/>
</dbReference>
<dbReference type="InterPro" id="IPR036875">
    <property type="entry name" value="Znf_CCHC_sf"/>
</dbReference>
<proteinExistence type="predicted"/>
<dbReference type="GO" id="GO:0003676">
    <property type="term" value="F:nucleic acid binding"/>
    <property type="evidence" value="ECO:0007669"/>
    <property type="project" value="InterPro"/>
</dbReference>
<evidence type="ECO:0000256" key="7">
    <source>
        <dbReference type="PROSITE-ProRule" id="PRU00047"/>
    </source>
</evidence>
<dbReference type="Gene3D" id="2.40.70.10">
    <property type="entry name" value="Acid Proteases"/>
    <property type="match status" value="1"/>
</dbReference>
<feature type="domain" description="CCHC-type" evidence="9">
    <location>
        <begin position="41"/>
        <end position="55"/>
    </location>
</feature>
<keyword evidence="7" id="KW-0862">Zinc</keyword>
<dbReference type="SUPFAM" id="SSF57756">
    <property type="entry name" value="Retrovirus zinc finger-like domains"/>
    <property type="match status" value="1"/>
</dbReference>
<keyword evidence="5" id="KW-0378">Hydrolase</keyword>
<dbReference type="GO" id="GO:0006508">
    <property type="term" value="P:proteolysis"/>
    <property type="evidence" value="ECO:0007669"/>
    <property type="project" value="InterPro"/>
</dbReference>
<dbReference type="InterPro" id="IPR001584">
    <property type="entry name" value="Integrase_cat-core"/>
</dbReference>
<dbReference type="InterPro" id="IPR012337">
    <property type="entry name" value="RNaseH-like_sf"/>
</dbReference>
<dbReference type="PANTHER" id="PTHR37984:SF15">
    <property type="entry name" value="INTEGRASE CATALYTIC DOMAIN-CONTAINING PROTEIN"/>
    <property type="match status" value="1"/>
</dbReference>
<evidence type="ECO:0000313" key="11">
    <source>
        <dbReference type="EMBL" id="VDI67993.1"/>
    </source>
</evidence>
<dbReference type="PANTHER" id="PTHR37984">
    <property type="entry name" value="PROTEIN CBG26694"/>
    <property type="match status" value="1"/>
</dbReference>
<dbReference type="PROSITE" id="PS50041">
    <property type="entry name" value="C_TYPE_LECTIN_2"/>
    <property type="match status" value="2"/>
</dbReference>
<feature type="domain" description="C-type lectin" evidence="8">
    <location>
        <begin position="608"/>
        <end position="723"/>
    </location>
</feature>
<name>A0A8B6GQT4_MYTGA</name>
<evidence type="ECO:0000256" key="2">
    <source>
        <dbReference type="ARBA" id="ARBA00022695"/>
    </source>
</evidence>
<dbReference type="Gene3D" id="1.10.340.70">
    <property type="match status" value="1"/>
</dbReference>
<dbReference type="InterPro" id="IPR036397">
    <property type="entry name" value="RNaseH_sf"/>
</dbReference>
<gene>
    <name evidence="11" type="ORF">MGAL_10B092916</name>
</gene>
<dbReference type="PROSITE" id="PS50994">
    <property type="entry name" value="INTEGRASE"/>
    <property type="match status" value="1"/>
</dbReference>
<keyword evidence="7" id="KW-0479">Metal-binding</keyword>
<dbReference type="EMBL" id="UYJE01008859">
    <property type="protein sequence ID" value="VDI67993.1"/>
    <property type="molecule type" value="Genomic_DNA"/>
</dbReference>
<dbReference type="InterPro" id="IPR041588">
    <property type="entry name" value="Integrase_H2C2"/>
</dbReference>
<keyword evidence="2" id="KW-0548">Nucleotidyltransferase</keyword>
<organism evidence="11 12">
    <name type="scientific">Mytilus galloprovincialis</name>
    <name type="common">Mediterranean mussel</name>
    <dbReference type="NCBI Taxonomy" id="29158"/>
    <lineage>
        <taxon>Eukaryota</taxon>
        <taxon>Metazoa</taxon>
        <taxon>Spiralia</taxon>
        <taxon>Lophotrochozoa</taxon>
        <taxon>Mollusca</taxon>
        <taxon>Bivalvia</taxon>
        <taxon>Autobranchia</taxon>
        <taxon>Pteriomorphia</taxon>
        <taxon>Mytilida</taxon>
        <taxon>Mytiloidea</taxon>
        <taxon>Mytilidae</taxon>
        <taxon>Mytilinae</taxon>
        <taxon>Mytilus</taxon>
    </lineage>
</organism>
<evidence type="ECO:0000256" key="5">
    <source>
        <dbReference type="ARBA" id="ARBA00022801"/>
    </source>
</evidence>
<dbReference type="InterPro" id="IPR021109">
    <property type="entry name" value="Peptidase_aspartic_dom_sf"/>
</dbReference>
<dbReference type="SUPFAM" id="SSF56436">
    <property type="entry name" value="C-type lectin-like"/>
    <property type="match status" value="2"/>
</dbReference>
<dbReference type="Pfam" id="PF17921">
    <property type="entry name" value="Integrase_H2C2"/>
    <property type="match status" value="1"/>
</dbReference>
<dbReference type="Gene3D" id="3.10.100.10">
    <property type="entry name" value="Mannose-Binding Protein A, subunit A"/>
    <property type="match status" value="2"/>
</dbReference>
<dbReference type="GO" id="GO:0015074">
    <property type="term" value="P:DNA integration"/>
    <property type="evidence" value="ECO:0007669"/>
    <property type="project" value="InterPro"/>
</dbReference>